<dbReference type="RefSeq" id="WP_099881059.1">
    <property type="nucleotide sequence ID" value="NZ_CP024608.1"/>
</dbReference>
<evidence type="ECO:0008006" key="3">
    <source>
        <dbReference type="Google" id="ProtNLM"/>
    </source>
</evidence>
<dbReference type="PANTHER" id="PTHR36932:SF1">
    <property type="entry name" value="CAPSULAR POLYSACCHARIDE BIOSYNTHESIS PROTEIN"/>
    <property type="match status" value="1"/>
</dbReference>
<dbReference type="InterPro" id="IPR053158">
    <property type="entry name" value="CapK_Type1_Caps_Biosynth"/>
</dbReference>
<dbReference type="PANTHER" id="PTHR36932">
    <property type="entry name" value="CAPSULAR POLYSACCHARIDE BIOSYNTHESIS PROTEIN"/>
    <property type="match status" value="1"/>
</dbReference>
<dbReference type="EMBL" id="CP024608">
    <property type="protein sequence ID" value="ATQ78231.1"/>
    <property type="molecule type" value="Genomic_DNA"/>
</dbReference>
<evidence type="ECO:0000313" key="2">
    <source>
        <dbReference type="Proteomes" id="UP000229897"/>
    </source>
</evidence>
<dbReference type="KEGG" id="mass:CR152_29755"/>
<dbReference type="InterPro" id="IPR042099">
    <property type="entry name" value="ANL_N_sf"/>
</dbReference>
<accession>A0A2D2DTC0</accession>
<dbReference type="SUPFAM" id="SSF56801">
    <property type="entry name" value="Acetyl-CoA synthetase-like"/>
    <property type="match status" value="1"/>
</dbReference>
<keyword evidence="2" id="KW-1185">Reference proteome</keyword>
<organism evidence="1 2">
    <name type="scientific">Massilia violaceinigra</name>
    <dbReference type="NCBI Taxonomy" id="2045208"/>
    <lineage>
        <taxon>Bacteria</taxon>
        <taxon>Pseudomonadati</taxon>
        <taxon>Pseudomonadota</taxon>
        <taxon>Betaproteobacteria</taxon>
        <taxon>Burkholderiales</taxon>
        <taxon>Oxalobacteraceae</taxon>
        <taxon>Telluria group</taxon>
        <taxon>Massilia</taxon>
    </lineage>
</organism>
<dbReference type="Proteomes" id="UP000229897">
    <property type="component" value="Chromosome"/>
</dbReference>
<dbReference type="AlphaFoldDB" id="A0A2D2DTC0"/>
<name>A0A2D2DTC0_9BURK</name>
<protein>
    <recommendedName>
        <fullName evidence="3">Capsule biosynthesis protein CapK</fullName>
    </recommendedName>
</protein>
<sequence length="466" mass="51263">MSNDVPAWRLKSSLSGIEWPAVPDVRGSLVYSLFRQMETEQWLAPRDIAARQSVQLEQIVRHAALTVPWYREHWPPGLLAQWCDGAPVTAHDFACLPSLSRRDLQAQFAQLQSGAVPSEHGPLADGSSSGSTGTPVRFRKTYLNQLIWEALTLRDHAWHRRDLLQTLCIIRRGDADEADNWGMPTRMFHTGPAYLCPVSVDVEAQLAWLVQRAPGYLLTYPSLALQLASLARQQGVRLPGLREVRTFGEPLDAQVRDACREAWGVPVNDTYSSEEFGYLAIRCPHSGHYHVQSENVLLEVLDDDGNVCAPGAIGRVVVTGLLNFAMPLIRYELGDMAEAGPPCSCGRGLPVLTRILGRTRNMLVTADAKRYWPTFGFRDSATGEGSGGPRIIQRQVVQTALDQVQIRYVSASALSPEEETTLTAQVAQRLPPGVNVTAQRLDAIARSANGKFEEFVAAIATAPQAP</sequence>
<gene>
    <name evidence="1" type="ORF">CR152_29755</name>
</gene>
<reference evidence="1" key="1">
    <citation type="submission" date="2017-10" db="EMBL/GenBank/DDBJ databases">
        <title>Massilia psychrophilum sp. nov., a novel purple-pigmented bacterium isolated from Tianshan glacier, Xinjiang Municipality, China.</title>
        <authorList>
            <person name="Wang H."/>
        </authorList>
    </citation>
    <scope>NUCLEOTIDE SEQUENCE [LARGE SCALE GENOMIC DNA]</scope>
    <source>
        <strain evidence="1">B2</strain>
    </source>
</reference>
<evidence type="ECO:0000313" key="1">
    <source>
        <dbReference type="EMBL" id="ATQ78231.1"/>
    </source>
</evidence>
<dbReference type="OrthoDB" id="580775at2"/>
<dbReference type="Gene3D" id="3.40.50.12780">
    <property type="entry name" value="N-terminal domain of ligase-like"/>
    <property type="match status" value="1"/>
</dbReference>
<proteinExistence type="predicted"/>